<accession>A0A1Z5K7R4</accession>
<dbReference type="EMBL" id="BDSP01000181">
    <property type="protein sequence ID" value="GAX22289.1"/>
    <property type="molecule type" value="Genomic_DNA"/>
</dbReference>
<dbReference type="Gene3D" id="3.40.50.300">
    <property type="entry name" value="P-loop containing nucleotide triphosphate hydrolases"/>
    <property type="match status" value="1"/>
</dbReference>
<organism evidence="1 2">
    <name type="scientific">Fistulifera solaris</name>
    <name type="common">Oleaginous diatom</name>
    <dbReference type="NCBI Taxonomy" id="1519565"/>
    <lineage>
        <taxon>Eukaryota</taxon>
        <taxon>Sar</taxon>
        <taxon>Stramenopiles</taxon>
        <taxon>Ochrophyta</taxon>
        <taxon>Bacillariophyta</taxon>
        <taxon>Bacillariophyceae</taxon>
        <taxon>Bacillariophycidae</taxon>
        <taxon>Naviculales</taxon>
        <taxon>Naviculaceae</taxon>
        <taxon>Fistulifera</taxon>
    </lineage>
</organism>
<sequence>MKGSSNKALCRCRQHPGRAARIRCLWVTCLFYSFGSFLRTIPYETLHPSCEEPWLRLLSDAGMDLNCTGLPSWQQMTRLYGTKPIIVGLERCAAYRQSVAAGVIPRIAGLYNTGTNALAKLFEANWNTDEMAWMLEGSYFKWDVPYGKHVPLHLRENVTVPARNPTPKDQVLPIVLIKDPFWWMQSMCKNPYGVKWPHHDHCPNLVDREGRPVAVTTKYTFGTPKKNNVQKFQIHYASLVHLWNDYYREYFDSPQPRLLIRYEDLLYHGPEVLTAISTCVGLTMPTFRYVTETSKTHGSGADFRQALTKYGNAAARLAPLTAADQQFARDMLDERLMTTFQYKYP</sequence>
<comment type="caution">
    <text evidence="1">The sequence shown here is derived from an EMBL/GenBank/DDBJ whole genome shotgun (WGS) entry which is preliminary data.</text>
</comment>
<name>A0A1Z5K7R4_FISSO</name>
<protein>
    <recommendedName>
        <fullName evidence="3">Sulfotransferase domain-containing protein</fullName>
    </recommendedName>
</protein>
<evidence type="ECO:0000313" key="2">
    <source>
        <dbReference type="Proteomes" id="UP000198406"/>
    </source>
</evidence>
<dbReference type="InParanoid" id="A0A1Z5K7R4"/>
<dbReference type="Proteomes" id="UP000198406">
    <property type="component" value="Unassembled WGS sequence"/>
</dbReference>
<dbReference type="SUPFAM" id="SSF52540">
    <property type="entry name" value="P-loop containing nucleoside triphosphate hydrolases"/>
    <property type="match status" value="1"/>
</dbReference>
<dbReference type="OrthoDB" id="41177at2759"/>
<gene>
    <name evidence="1" type="ORF">FisN_22Hh079</name>
</gene>
<evidence type="ECO:0000313" key="1">
    <source>
        <dbReference type="EMBL" id="GAX22289.1"/>
    </source>
</evidence>
<proteinExistence type="predicted"/>
<dbReference type="AlphaFoldDB" id="A0A1Z5K7R4"/>
<keyword evidence="2" id="KW-1185">Reference proteome</keyword>
<reference evidence="1 2" key="1">
    <citation type="journal article" date="2015" name="Plant Cell">
        <title>Oil accumulation by the oleaginous diatom Fistulifera solaris as revealed by the genome and transcriptome.</title>
        <authorList>
            <person name="Tanaka T."/>
            <person name="Maeda Y."/>
            <person name="Veluchamy A."/>
            <person name="Tanaka M."/>
            <person name="Abida H."/>
            <person name="Marechal E."/>
            <person name="Bowler C."/>
            <person name="Muto M."/>
            <person name="Sunaga Y."/>
            <person name="Tanaka M."/>
            <person name="Yoshino T."/>
            <person name="Taniguchi T."/>
            <person name="Fukuda Y."/>
            <person name="Nemoto M."/>
            <person name="Matsumoto M."/>
            <person name="Wong P.S."/>
            <person name="Aburatani S."/>
            <person name="Fujibuchi W."/>
        </authorList>
    </citation>
    <scope>NUCLEOTIDE SEQUENCE [LARGE SCALE GENOMIC DNA]</scope>
    <source>
        <strain evidence="1 2">JPCC DA0580</strain>
    </source>
</reference>
<evidence type="ECO:0008006" key="3">
    <source>
        <dbReference type="Google" id="ProtNLM"/>
    </source>
</evidence>
<dbReference type="InterPro" id="IPR027417">
    <property type="entry name" value="P-loop_NTPase"/>
</dbReference>